<dbReference type="OrthoDB" id="676820at2759"/>
<evidence type="ECO:0000256" key="2">
    <source>
        <dbReference type="ARBA" id="ARBA00023125"/>
    </source>
</evidence>
<evidence type="ECO:0000256" key="5">
    <source>
        <dbReference type="SAM" id="MobiDB-lite"/>
    </source>
</evidence>
<dbReference type="Proteomes" id="UP000634136">
    <property type="component" value="Unassembled WGS sequence"/>
</dbReference>
<dbReference type="EMBL" id="JAAIUW010000008">
    <property type="protein sequence ID" value="KAF7819374.1"/>
    <property type="molecule type" value="Genomic_DNA"/>
</dbReference>
<dbReference type="InterPro" id="IPR036093">
    <property type="entry name" value="NAC_dom_sf"/>
</dbReference>
<comment type="caution">
    <text evidence="7">The sequence shown here is derived from an EMBL/GenBank/DDBJ whole genome shotgun (WGS) entry which is preliminary data.</text>
</comment>
<reference evidence="7" key="1">
    <citation type="submission" date="2020-09" db="EMBL/GenBank/DDBJ databases">
        <title>Genome-Enabled Discovery of Anthraquinone Biosynthesis in Senna tora.</title>
        <authorList>
            <person name="Kang S.-H."/>
            <person name="Pandey R.P."/>
            <person name="Lee C.-M."/>
            <person name="Sim J.-S."/>
            <person name="Jeong J.-T."/>
            <person name="Choi B.-S."/>
            <person name="Jung M."/>
            <person name="Ginzburg D."/>
            <person name="Zhao K."/>
            <person name="Won S.Y."/>
            <person name="Oh T.-J."/>
            <person name="Yu Y."/>
            <person name="Kim N.-H."/>
            <person name="Lee O.R."/>
            <person name="Lee T.-H."/>
            <person name="Bashyal P."/>
            <person name="Kim T.-S."/>
            <person name="Lee W.-H."/>
            <person name="Kawkins C."/>
            <person name="Kim C.-K."/>
            <person name="Kim J.S."/>
            <person name="Ahn B.O."/>
            <person name="Rhee S.Y."/>
            <person name="Sohng J.K."/>
        </authorList>
    </citation>
    <scope>NUCLEOTIDE SEQUENCE</scope>
    <source>
        <tissue evidence="7">Leaf</tissue>
    </source>
</reference>
<dbReference type="GO" id="GO:0003677">
    <property type="term" value="F:DNA binding"/>
    <property type="evidence" value="ECO:0007669"/>
    <property type="project" value="UniProtKB-KW"/>
</dbReference>
<feature type="domain" description="NAC" evidence="6">
    <location>
        <begin position="15"/>
        <end position="154"/>
    </location>
</feature>
<evidence type="ECO:0000313" key="8">
    <source>
        <dbReference type="Proteomes" id="UP000634136"/>
    </source>
</evidence>
<evidence type="ECO:0000256" key="3">
    <source>
        <dbReference type="ARBA" id="ARBA00023163"/>
    </source>
</evidence>
<dbReference type="PANTHER" id="PTHR31719">
    <property type="entry name" value="NAC TRANSCRIPTION FACTOR 56"/>
    <property type="match status" value="1"/>
</dbReference>
<dbReference type="PANTHER" id="PTHR31719:SF176">
    <property type="entry name" value="NAC DOMAIN CONTAINING PROTEIN 84"/>
    <property type="match status" value="1"/>
</dbReference>
<keyword evidence="3" id="KW-0804">Transcription</keyword>
<sequence length="192" mass="21969">MEKLPSFVVNGGIKLPIGYRFCPTDEELVIHYLKRKVLSHPLPASVIPDFDVFRTHPSSLPGVGDSKEKRYFFSRRNGTVAREMWMLVVAKHSHLTKTHWVMHELSLQTPSHPLFQMVVADWAVYRIFQRRKLKRKGCNGKLSNRKKVERLEEETKPNFIDFTVEYGSDTIGPPPPPSSPSCSEGSDQMASF</sequence>
<dbReference type="GO" id="GO:0006355">
    <property type="term" value="P:regulation of DNA-templated transcription"/>
    <property type="evidence" value="ECO:0007669"/>
    <property type="project" value="InterPro"/>
</dbReference>
<evidence type="ECO:0000259" key="6">
    <source>
        <dbReference type="PROSITE" id="PS51005"/>
    </source>
</evidence>
<evidence type="ECO:0000313" key="7">
    <source>
        <dbReference type="EMBL" id="KAF7819374.1"/>
    </source>
</evidence>
<feature type="region of interest" description="Disordered" evidence="5">
    <location>
        <begin position="166"/>
        <end position="192"/>
    </location>
</feature>
<protein>
    <submittedName>
        <fullName evidence="7">NAC domain-containing protein 83-like</fullName>
    </submittedName>
</protein>
<name>A0A834TKU9_9FABA</name>
<proteinExistence type="predicted"/>
<accession>A0A834TKU9</accession>
<gene>
    <name evidence="7" type="ORF">G2W53_024829</name>
</gene>
<keyword evidence="2" id="KW-0238">DNA-binding</keyword>
<dbReference type="AlphaFoldDB" id="A0A834TKU9"/>
<dbReference type="Pfam" id="PF02365">
    <property type="entry name" value="NAM"/>
    <property type="match status" value="1"/>
</dbReference>
<feature type="compositionally biased region" description="Polar residues" evidence="5">
    <location>
        <begin position="182"/>
        <end position="192"/>
    </location>
</feature>
<evidence type="ECO:0000256" key="4">
    <source>
        <dbReference type="ARBA" id="ARBA00023242"/>
    </source>
</evidence>
<keyword evidence="8" id="KW-1185">Reference proteome</keyword>
<organism evidence="7 8">
    <name type="scientific">Senna tora</name>
    <dbReference type="NCBI Taxonomy" id="362788"/>
    <lineage>
        <taxon>Eukaryota</taxon>
        <taxon>Viridiplantae</taxon>
        <taxon>Streptophyta</taxon>
        <taxon>Embryophyta</taxon>
        <taxon>Tracheophyta</taxon>
        <taxon>Spermatophyta</taxon>
        <taxon>Magnoliopsida</taxon>
        <taxon>eudicotyledons</taxon>
        <taxon>Gunneridae</taxon>
        <taxon>Pentapetalae</taxon>
        <taxon>rosids</taxon>
        <taxon>fabids</taxon>
        <taxon>Fabales</taxon>
        <taxon>Fabaceae</taxon>
        <taxon>Caesalpinioideae</taxon>
        <taxon>Cassia clade</taxon>
        <taxon>Senna</taxon>
    </lineage>
</organism>
<dbReference type="Gene3D" id="2.170.150.80">
    <property type="entry name" value="NAC domain"/>
    <property type="match status" value="2"/>
</dbReference>
<keyword evidence="4" id="KW-0539">Nucleus</keyword>
<evidence type="ECO:0000256" key="1">
    <source>
        <dbReference type="ARBA" id="ARBA00023015"/>
    </source>
</evidence>
<dbReference type="PROSITE" id="PS51005">
    <property type="entry name" value="NAC"/>
    <property type="match status" value="1"/>
</dbReference>
<dbReference type="InterPro" id="IPR003441">
    <property type="entry name" value="NAC-dom"/>
</dbReference>
<dbReference type="SUPFAM" id="SSF101941">
    <property type="entry name" value="NAC domain"/>
    <property type="match status" value="1"/>
</dbReference>
<keyword evidence="1" id="KW-0805">Transcription regulation</keyword>